<keyword evidence="1" id="KW-0472">Membrane</keyword>
<dbReference type="OrthoDB" id="770034at2"/>
<accession>A0A4R0MUC5</accession>
<sequence>MTNQNNLTKFTFTPQLLTRMLIGGVIGLAVVSLLLYATKNPDPAWGKFWMIRPLIVLPLAGATGGAVNYYIDSLTNHGTWKKIFGILLSFVIFIIGLWMGTVLGFAGTIWN</sequence>
<gene>
    <name evidence="2" type="ORF">EZ428_13755</name>
</gene>
<dbReference type="AlphaFoldDB" id="A0A4R0MUC5"/>
<dbReference type="RefSeq" id="WP_131553738.1">
    <property type="nucleotide sequence ID" value="NZ_SJSK01000003.1"/>
</dbReference>
<comment type="caution">
    <text evidence="2">The sequence shown here is derived from an EMBL/GenBank/DDBJ whole genome shotgun (WGS) entry which is preliminary data.</text>
</comment>
<organism evidence="2 3">
    <name type="scientific">Pedobacter frigiditerrae</name>
    <dbReference type="NCBI Taxonomy" id="2530452"/>
    <lineage>
        <taxon>Bacteria</taxon>
        <taxon>Pseudomonadati</taxon>
        <taxon>Bacteroidota</taxon>
        <taxon>Sphingobacteriia</taxon>
        <taxon>Sphingobacteriales</taxon>
        <taxon>Sphingobacteriaceae</taxon>
        <taxon>Pedobacter</taxon>
    </lineage>
</organism>
<evidence type="ECO:0000313" key="2">
    <source>
        <dbReference type="EMBL" id="TCC90337.1"/>
    </source>
</evidence>
<dbReference type="Proteomes" id="UP000292884">
    <property type="component" value="Unassembled WGS sequence"/>
</dbReference>
<keyword evidence="1" id="KW-0812">Transmembrane</keyword>
<proteinExistence type="predicted"/>
<keyword evidence="3" id="KW-1185">Reference proteome</keyword>
<feature type="transmembrane region" description="Helical" evidence="1">
    <location>
        <begin position="20"/>
        <end position="37"/>
    </location>
</feature>
<protein>
    <submittedName>
        <fullName evidence="2">Potassium transporter KefB</fullName>
    </submittedName>
</protein>
<dbReference type="EMBL" id="SJSK01000003">
    <property type="protein sequence ID" value="TCC90337.1"/>
    <property type="molecule type" value="Genomic_DNA"/>
</dbReference>
<evidence type="ECO:0000256" key="1">
    <source>
        <dbReference type="SAM" id="Phobius"/>
    </source>
</evidence>
<evidence type="ECO:0000313" key="3">
    <source>
        <dbReference type="Proteomes" id="UP000292884"/>
    </source>
</evidence>
<feature type="transmembrane region" description="Helical" evidence="1">
    <location>
        <begin position="49"/>
        <end position="71"/>
    </location>
</feature>
<name>A0A4R0MUC5_9SPHI</name>
<keyword evidence="1" id="KW-1133">Transmembrane helix</keyword>
<reference evidence="2 3" key="1">
    <citation type="submission" date="2019-02" db="EMBL/GenBank/DDBJ databases">
        <title>Pedobacter sp. RP-1-13 sp. nov., isolated from Arctic soil.</title>
        <authorList>
            <person name="Dahal R.H."/>
        </authorList>
    </citation>
    <scope>NUCLEOTIDE SEQUENCE [LARGE SCALE GENOMIC DNA]</scope>
    <source>
        <strain evidence="2 3">RP-1-13</strain>
    </source>
</reference>
<feature type="transmembrane region" description="Helical" evidence="1">
    <location>
        <begin position="83"/>
        <end position="110"/>
    </location>
</feature>